<dbReference type="AlphaFoldDB" id="A0A8H6YHT2"/>
<dbReference type="OrthoDB" id="2154985at2759"/>
<comment type="caution">
    <text evidence="1">The sequence shown here is derived from an EMBL/GenBank/DDBJ whole genome shotgun (WGS) entry which is preliminary data.</text>
</comment>
<protein>
    <submittedName>
        <fullName evidence="1">Uncharacterized protein</fullName>
    </submittedName>
</protein>
<accession>A0A8H6YHT2</accession>
<keyword evidence="2" id="KW-1185">Reference proteome</keyword>
<evidence type="ECO:0000313" key="1">
    <source>
        <dbReference type="EMBL" id="KAF7358807.1"/>
    </source>
</evidence>
<organism evidence="1 2">
    <name type="scientific">Mycena sanguinolenta</name>
    <dbReference type="NCBI Taxonomy" id="230812"/>
    <lineage>
        <taxon>Eukaryota</taxon>
        <taxon>Fungi</taxon>
        <taxon>Dikarya</taxon>
        <taxon>Basidiomycota</taxon>
        <taxon>Agaricomycotina</taxon>
        <taxon>Agaricomycetes</taxon>
        <taxon>Agaricomycetidae</taxon>
        <taxon>Agaricales</taxon>
        <taxon>Marasmiineae</taxon>
        <taxon>Mycenaceae</taxon>
        <taxon>Mycena</taxon>
    </lineage>
</organism>
<dbReference type="EMBL" id="JACAZH010000009">
    <property type="protein sequence ID" value="KAF7358807.1"/>
    <property type="molecule type" value="Genomic_DNA"/>
</dbReference>
<proteinExistence type="predicted"/>
<evidence type="ECO:0000313" key="2">
    <source>
        <dbReference type="Proteomes" id="UP000623467"/>
    </source>
</evidence>
<name>A0A8H6YHT2_9AGAR</name>
<dbReference type="Proteomes" id="UP000623467">
    <property type="component" value="Unassembled WGS sequence"/>
</dbReference>
<gene>
    <name evidence="1" type="ORF">MSAN_01220000</name>
</gene>
<sequence>MASIYFCYGRGFSLHYEVNINVHRHLRPSLSTLVFASPHRPLRLGDTTALHMYLAYTTADMYDWCRCCCARLGCQGASPLPGSRLRPTPRSPPRGTTRVRSWVRSQVSERFGSDDTGGSHSTSIAVAVAVADLSQHRALANTDVSQSLPILVPAPLAFSAVAAIVVLSARAGTALTLASANTAFDHNFANQIALARTAFQADNTPFHLLGLDIRAFFEAALRMESGLMGKAASFPVLSEAWS</sequence>
<reference evidence="1" key="1">
    <citation type="submission" date="2020-05" db="EMBL/GenBank/DDBJ databases">
        <title>Mycena genomes resolve the evolution of fungal bioluminescence.</title>
        <authorList>
            <person name="Tsai I.J."/>
        </authorList>
    </citation>
    <scope>NUCLEOTIDE SEQUENCE</scope>
    <source>
        <strain evidence="1">160909Yilan</strain>
    </source>
</reference>